<organism evidence="1 2">
    <name type="scientific">Comamonas antarctica</name>
    <dbReference type="NCBI Taxonomy" id="2743470"/>
    <lineage>
        <taxon>Bacteria</taxon>
        <taxon>Pseudomonadati</taxon>
        <taxon>Pseudomonadota</taxon>
        <taxon>Betaproteobacteria</taxon>
        <taxon>Burkholderiales</taxon>
        <taxon>Comamonadaceae</taxon>
        <taxon>Comamonas</taxon>
    </lineage>
</organism>
<geneLocation type="plasmid" evidence="1 2">
    <name>unnamed2</name>
</geneLocation>
<dbReference type="RefSeq" id="WP_175506470.1">
    <property type="nucleotide sequence ID" value="NZ_CP054842.1"/>
</dbReference>
<dbReference type="Proteomes" id="UP000509579">
    <property type="component" value="Plasmid unnamed2"/>
</dbReference>
<evidence type="ECO:0000313" key="2">
    <source>
        <dbReference type="Proteomes" id="UP000509579"/>
    </source>
</evidence>
<reference evidence="1 2" key="1">
    <citation type="submission" date="2020-06" db="EMBL/GenBank/DDBJ databases">
        <title>Acidovorax antarctica sp. nov., isolated from Corinth ice sheet soil, Antarctic Fields Peninsula.</title>
        <authorList>
            <person name="Xu Q."/>
            <person name="Peng F."/>
        </authorList>
    </citation>
    <scope>NUCLEOTIDE SEQUENCE [LARGE SCALE GENOMIC DNA]</scope>
    <source>
        <strain evidence="1 2">16-35-5</strain>
        <plasmid evidence="1 2">unnamed2</plasmid>
    </source>
</reference>
<evidence type="ECO:0000313" key="1">
    <source>
        <dbReference type="EMBL" id="QKV55684.1"/>
    </source>
</evidence>
<sequence>MEIAAFLLPLFILIWPLWRLVRKLWRGFALLFLAALISGCASTSNKFDKSPCACDFELLETASHVGKTNA</sequence>
<gene>
    <name evidence="1" type="ORF">HUK68_22280</name>
</gene>
<proteinExistence type="predicted"/>
<protein>
    <submittedName>
        <fullName evidence="1">Uncharacterized protein</fullName>
    </submittedName>
</protein>
<dbReference type="AlphaFoldDB" id="A0A6N1X8F1"/>
<dbReference type="EMBL" id="CP054842">
    <property type="protein sequence ID" value="QKV55684.1"/>
    <property type="molecule type" value="Genomic_DNA"/>
</dbReference>
<name>A0A6N1X8F1_9BURK</name>
<keyword evidence="2" id="KW-1185">Reference proteome</keyword>
<keyword evidence="1" id="KW-0614">Plasmid</keyword>
<accession>A0A6N1X8F1</accession>
<dbReference type="KEGG" id="aant:HUK68_22280"/>